<protein>
    <submittedName>
        <fullName evidence="2">Transcriptional regulator of competence genes, TfoX/Sxy family</fullName>
    </submittedName>
</protein>
<gene>
    <name evidence="2" type="ORF">SAMN05421855_102717</name>
</gene>
<dbReference type="Proteomes" id="UP000199321">
    <property type="component" value="Unassembled WGS sequence"/>
</dbReference>
<dbReference type="Pfam" id="PF04993">
    <property type="entry name" value="TfoX_N"/>
    <property type="match status" value="1"/>
</dbReference>
<reference evidence="2 3" key="1">
    <citation type="submission" date="2016-10" db="EMBL/GenBank/DDBJ databases">
        <authorList>
            <person name="de Groot N.N."/>
        </authorList>
    </citation>
    <scope>NUCLEOTIDE SEQUENCE [LARGE SCALE GENOMIC DNA]</scope>
    <source>
        <strain evidence="2 3">DSM 16195</strain>
    </source>
</reference>
<accession>A0A1G7FQZ1</accession>
<name>A0A1G7FQZ1_9FLAO</name>
<sequence length="110" mass="12311">MGTTSLELVKRIRAGVTAWGSAITEKKMFGGYCTLYNGKMSIGEIKGRLLVRVVPEKMETVLKSPFVTPMDFTGKPMKEFIFVSEGGFTTNEDLQYWIELGIEHAQLKSN</sequence>
<dbReference type="EMBL" id="FNBA01000002">
    <property type="protein sequence ID" value="SDE78323.1"/>
    <property type="molecule type" value="Genomic_DNA"/>
</dbReference>
<dbReference type="OrthoDB" id="214902at2"/>
<dbReference type="RefSeq" id="WP_093143572.1">
    <property type="nucleotide sequence ID" value="NZ_BMWO01000002.1"/>
</dbReference>
<dbReference type="AlphaFoldDB" id="A0A1G7FQZ1"/>
<keyword evidence="3" id="KW-1185">Reference proteome</keyword>
<organism evidence="2 3">
    <name type="scientific">Ulvibacter litoralis</name>
    <dbReference type="NCBI Taxonomy" id="227084"/>
    <lineage>
        <taxon>Bacteria</taxon>
        <taxon>Pseudomonadati</taxon>
        <taxon>Bacteroidota</taxon>
        <taxon>Flavobacteriia</taxon>
        <taxon>Flavobacteriales</taxon>
        <taxon>Flavobacteriaceae</taxon>
        <taxon>Ulvibacter</taxon>
    </lineage>
</organism>
<proteinExistence type="predicted"/>
<evidence type="ECO:0000259" key="1">
    <source>
        <dbReference type="Pfam" id="PF04993"/>
    </source>
</evidence>
<evidence type="ECO:0000313" key="2">
    <source>
        <dbReference type="EMBL" id="SDE78323.1"/>
    </source>
</evidence>
<dbReference type="Gene3D" id="3.30.1460.30">
    <property type="entry name" value="YgaC/TfoX-N like chaperone"/>
    <property type="match status" value="1"/>
</dbReference>
<dbReference type="STRING" id="227084.SAMN05421855_102717"/>
<dbReference type="InterPro" id="IPR007076">
    <property type="entry name" value="TfoX_N"/>
</dbReference>
<dbReference type="SUPFAM" id="SSF159894">
    <property type="entry name" value="YgaC/TfoX-N like"/>
    <property type="match status" value="1"/>
</dbReference>
<evidence type="ECO:0000313" key="3">
    <source>
        <dbReference type="Proteomes" id="UP000199321"/>
    </source>
</evidence>
<feature type="domain" description="TfoX N-terminal" evidence="1">
    <location>
        <begin position="22"/>
        <end position="105"/>
    </location>
</feature>